<organism evidence="2 3">
    <name type="scientific">Chionoecetes opilio</name>
    <name type="common">Atlantic snow crab</name>
    <name type="synonym">Cancer opilio</name>
    <dbReference type="NCBI Taxonomy" id="41210"/>
    <lineage>
        <taxon>Eukaryota</taxon>
        <taxon>Metazoa</taxon>
        <taxon>Ecdysozoa</taxon>
        <taxon>Arthropoda</taxon>
        <taxon>Crustacea</taxon>
        <taxon>Multicrustacea</taxon>
        <taxon>Malacostraca</taxon>
        <taxon>Eumalacostraca</taxon>
        <taxon>Eucarida</taxon>
        <taxon>Decapoda</taxon>
        <taxon>Pleocyemata</taxon>
        <taxon>Brachyura</taxon>
        <taxon>Eubrachyura</taxon>
        <taxon>Majoidea</taxon>
        <taxon>Majidae</taxon>
        <taxon>Chionoecetes</taxon>
    </lineage>
</organism>
<dbReference type="OrthoDB" id="28357at2759"/>
<reference evidence="2" key="1">
    <citation type="submission" date="2020-07" db="EMBL/GenBank/DDBJ databases">
        <title>The High-quality genome of the commercially important snow crab, Chionoecetes opilio.</title>
        <authorList>
            <person name="Jeong J.-H."/>
            <person name="Ryu S."/>
        </authorList>
    </citation>
    <scope>NUCLEOTIDE SEQUENCE</scope>
    <source>
        <strain evidence="2">MADBK_172401_WGS</strain>
        <tissue evidence="2">Digestive gland</tissue>
    </source>
</reference>
<protein>
    <submittedName>
        <fullName evidence="2">Uncharacterized protein</fullName>
    </submittedName>
</protein>
<dbReference type="Proteomes" id="UP000770661">
    <property type="component" value="Unassembled WGS sequence"/>
</dbReference>
<sequence length="270" mass="30498">MHLVQRGGTRAYILRGVLSGPHAILPDGQPGGRAVCITTCYRESGRGLGAAFAPPLLQGRQETAREQEPKHHCYLDQQQQQRRRQENRNENSSLDHHHHHHHRRHCNNNESIINHHHAPVSRRLVDKAADSTLDVVFFLLRNLRRSRSRSRRMGTGQGAGLGGGKGEEVLPHPTSPPGVTLNCCNVTFFLLPQGHNGFDELRRYIKSGGEFCKELATIMHERRKLYRTPVVHVPCQHCRIEPTCTTFAITSPTRSCIHEVIVVASAWQRK</sequence>
<evidence type="ECO:0000313" key="2">
    <source>
        <dbReference type="EMBL" id="KAG0722300.1"/>
    </source>
</evidence>
<name>A0A8J4YIY3_CHIOP</name>
<accession>A0A8J4YIY3</accession>
<feature type="compositionally biased region" description="Basic and acidic residues" evidence="1">
    <location>
        <begin position="62"/>
        <end position="74"/>
    </location>
</feature>
<feature type="region of interest" description="Disordered" evidence="1">
    <location>
        <begin position="147"/>
        <end position="166"/>
    </location>
</feature>
<evidence type="ECO:0000313" key="3">
    <source>
        <dbReference type="Proteomes" id="UP000770661"/>
    </source>
</evidence>
<dbReference type="AlphaFoldDB" id="A0A8J4YIY3"/>
<gene>
    <name evidence="2" type="ORF">GWK47_044718</name>
</gene>
<feature type="compositionally biased region" description="Basic residues" evidence="1">
    <location>
        <begin position="96"/>
        <end position="105"/>
    </location>
</feature>
<feature type="compositionally biased region" description="Basic and acidic residues" evidence="1">
    <location>
        <begin position="83"/>
        <end position="95"/>
    </location>
</feature>
<proteinExistence type="predicted"/>
<keyword evidence="3" id="KW-1185">Reference proteome</keyword>
<dbReference type="Gene3D" id="1.20.1270.60">
    <property type="entry name" value="Arfaptin homology (AH) domain/BAR domain"/>
    <property type="match status" value="1"/>
</dbReference>
<feature type="region of interest" description="Disordered" evidence="1">
    <location>
        <begin position="61"/>
        <end position="105"/>
    </location>
</feature>
<evidence type="ECO:0000256" key="1">
    <source>
        <dbReference type="SAM" id="MobiDB-lite"/>
    </source>
</evidence>
<comment type="caution">
    <text evidence="2">The sequence shown here is derived from an EMBL/GenBank/DDBJ whole genome shotgun (WGS) entry which is preliminary data.</text>
</comment>
<feature type="compositionally biased region" description="Gly residues" evidence="1">
    <location>
        <begin position="155"/>
        <end position="164"/>
    </location>
</feature>
<dbReference type="InterPro" id="IPR027267">
    <property type="entry name" value="AH/BAR_dom_sf"/>
</dbReference>
<dbReference type="EMBL" id="JACEEZ010009768">
    <property type="protein sequence ID" value="KAG0722300.1"/>
    <property type="molecule type" value="Genomic_DNA"/>
</dbReference>